<proteinExistence type="predicted"/>
<evidence type="ECO:0000313" key="2">
    <source>
        <dbReference type="Proteomes" id="UP000006514"/>
    </source>
</evidence>
<dbReference type="KEGG" id="adl:AURDEDRAFT_178608"/>
<accession>J0CQ49</accession>
<keyword evidence="2" id="KW-1185">Reference proteome</keyword>
<name>J0CQ49_AURST</name>
<dbReference type="Proteomes" id="UP000006514">
    <property type="component" value="Unassembled WGS sequence"/>
</dbReference>
<dbReference type="InParanoid" id="J0CQ49"/>
<organism evidence="1 2">
    <name type="scientific">Auricularia subglabra (strain TFB-10046 / SS5)</name>
    <name type="common">White-rot fungus</name>
    <name type="synonym">Auricularia delicata (strain TFB10046)</name>
    <dbReference type="NCBI Taxonomy" id="717982"/>
    <lineage>
        <taxon>Eukaryota</taxon>
        <taxon>Fungi</taxon>
        <taxon>Dikarya</taxon>
        <taxon>Basidiomycota</taxon>
        <taxon>Agaricomycotina</taxon>
        <taxon>Agaricomycetes</taxon>
        <taxon>Auriculariales</taxon>
        <taxon>Auriculariaceae</taxon>
        <taxon>Auricularia</taxon>
    </lineage>
</organism>
<reference evidence="2" key="1">
    <citation type="journal article" date="2012" name="Science">
        <title>The Paleozoic origin of enzymatic lignin decomposition reconstructed from 31 fungal genomes.</title>
        <authorList>
            <person name="Floudas D."/>
            <person name="Binder M."/>
            <person name="Riley R."/>
            <person name="Barry K."/>
            <person name="Blanchette R.A."/>
            <person name="Henrissat B."/>
            <person name="Martinez A.T."/>
            <person name="Otillar R."/>
            <person name="Spatafora J.W."/>
            <person name="Yadav J.S."/>
            <person name="Aerts A."/>
            <person name="Benoit I."/>
            <person name="Boyd A."/>
            <person name="Carlson A."/>
            <person name="Copeland A."/>
            <person name="Coutinho P.M."/>
            <person name="de Vries R.P."/>
            <person name="Ferreira P."/>
            <person name="Findley K."/>
            <person name="Foster B."/>
            <person name="Gaskell J."/>
            <person name="Glotzer D."/>
            <person name="Gorecki P."/>
            <person name="Heitman J."/>
            <person name="Hesse C."/>
            <person name="Hori C."/>
            <person name="Igarashi K."/>
            <person name="Jurgens J.A."/>
            <person name="Kallen N."/>
            <person name="Kersten P."/>
            <person name="Kohler A."/>
            <person name="Kuees U."/>
            <person name="Kumar T.K.A."/>
            <person name="Kuo A."/>
            <person name="LaButti K."/>
            <person name="Larrondo L.F."/>
            <person name="Lindquist E."/>
            <person name="Ling A."/>
            <person name="Lombard V."/>
            <person name="Lucas S."/>
            <person name="Lundell T."/>
            <person name="Martin R."/>
            <person name="McLaughlin D.J."/>
            <person name="Morgenstern I."/>
            <person name="Morin E."/>
            <person name="Murat C."/>
            <person name="Nagy L.G."/>
            <person name="Nolan M."/>
            <person name="Ohm R.A."/>
            <person name="Patyshakuliyeva A."/>
            <person name="Rokas A."/>
            <person name="Ruiz-Duenas F.J."/>
            <person name="Sabat G."/>
            <person name="Salamov A."/>
            <person name="Samejima M."/>
            <person name="Schmutz J."/>
            <person name="Slot J.C."/>
            <person name="St John F."/>
            <person name="Stenlid J."/>
            <person name="Sun H."/>
            <person name="Sun S."/>
            <person name="Syed K."/>
            <person name="Tsang A."/>
            <person name="Wiebenga A."/>
            <person name="Young D."/>
            <person name="Pisabarro A."/>
            <person name="Eastwood D.C."/>
            <person name="Martin F."/>
            <person name="Cullen D."/>
            <person name="Grigoriev I.V."/>
            <person name="Hibbett D.S."/>
        </authorList>
    </citation>
    <scope>NUCLEOTIDE SEQUENCE [LARGE SCALE GENOMIC DNA]</scope>
    <source>
        <strain evidence="2">TFB10046</strain>
    </source>
</reference>
<sequence length="89" mass="9893">MGSIDDVAPDAMPALDVQILAIDFQNDEIYVVSRFVRWRVDMGRTPWVLVVCLVMTADIRTTDPSVHDVTAAQEPVGTARCRTTAQVFK</sequence>
<dbReference type="AlphaFoldDB" id="J0CQ49"/>
<evidence type="ECO:0000313" key="1">
    <source>
        <dbReference type="EMBL" id="EJD32334.1"/>
    </source>
</evidence>
<protein>
    <submittedName>
        <fullName evidence="1">Uncharacterized protein</fullName>
    </submittedName>
</protein>
<dbReference type="EMBL" id="JH689075">
    <property type="protein sequence ID" value="EJD32334.1"/>
    <property type="molecule type" value="Genomic_DNA"/>
</dbReference>
<gene>
    <name evidence="1" type="ORF">AURDEDRAFT_178608</name>
</gene>